<feature type="non-terminal residue" evidence="2">
    <location>
        <position position="61"/>
    </location>
</feature>
<protein>
    <submittedName>
        <fullName evidence="2">Formamidopyrimidine-DNA glycosylase</fullName>
        <ecNumber evidence="2">3.2.2.23</ecNumber>
    </submittedName>
</protein>
<keyword evidence="2" id="KW-0326">Glycosidase</keyword>
<gene>
    <name evidence="2" type="ORF">AVDCRST_MAG45-1694</name>
</gene>
<feature type="region of interest" description="Disordered" evidence="1">
    <location>
        <begin position="1"/>
        <end position="61"/>
    </location>
</feature>
<proteinExistence type="predicted"/>
<organism evidence="2">
    <name type="scientific">uncultured Solirubrobacterales bacterium</name>
    <dbReference type="NCBI Taxonomy" id="768556"/>
    <lineage>
        <taxon>Bacteria</taxon>
        <taxon>Bacillati</taxon>
        <taxon>Actinomycetota</taxon>
        <taxon>Thermoleophilia</taxon>
        <taxon>Solirubrobacterales</taxon>
        <taxon>environmental samples</taxon>
    </lineage>
</organism>
<dbReference type="EC" id="3.2.2.23" evidence="2"/>
<feature type="compositionally biased region" description="Low complexity" evidence="1">
    <location>
        <begin position="1"/>
        <end position="12"/>
    </location>
</feature>
<evidence type="ECO:0000256" key="1">
    <source>
        <dbReference type="SAM" id="MobiDB-lite"/>
    </source>
</evidence>
<keyword evidence="2" id="KW-0378">Hydrolase</keyword>
<reference evidence="2" key="1">
    <citation type="submission" date="2020-02" db="EMBL/GenBank/DDBJ databases">
        <authorList>
            <person name="Meier V. D."/>
        </authorList>
    </citation>
    <scope>NUCLEOTIDE SEQUENCE</scope>
    <source>
        <strain evidence="2">AVDCRST_MAG45</strain>
    </source>
</reference>
<feature type="compositionally biased region" description="Basic and acidic residues" evidence="1">
    <location>
        <begin position="23"/>
        <end position="48"/>
    </location>
</feature>
<dbReference type="GO" id="GO:0008534">
    <property type="term" value="F:oxidized purine nucleobase lesion DNA N-glycosylase activity"/>
    <property type="evidence" value="ECO:0007669"/>
    <property type="project" value="UniProtKB-EC"/>
</dbReference>
<sequence>HASRQGADAAQGPRPPGRGLPALRHDARGRVLQGPRDDLLPHRADGRTGAEGPAPLATAAL</sequence>
<evidence type="ECO:0000313" key="2">
    <source>
        <dbReference type="EMBL" id="CAA9507565.1"/>
    </source>
</evidence>
<feature type="non-terminal residue" evidence="2">
    <location>
        <position position="1"/>
    </location>
</feature>
<dbReference type="AlphaFoldDB" id="A0A6J4SWK2"/>
<accession>A0A6J4SWK2</accession>
<name>A0A6J4SWK2_9ACTN</name>
<dbReference type="EMBL" id="CADCVU010000145">
    <property type="protein sequence ID" value="CAA9507565.1"/>
    <property type="molecule type" value="Genomic_DNA"/>
</dbReference>